<dbReference type="PROSITE" id="PS50883">
    <property type="entry name" value="EAL"/>
    <property type="match status" value="1"/>
</dbReference>
<sequence>MSLVEQRNRFLSFAFAAADILIETDGKGRVTYAAGAVAALGEPQLNGTGEDLAKRFDRTSRPIFQATMHRLKPGRRLGPVRIAVGGRECRLSGWMLGEDDRIRWSLSYEAMHAPDELDPQAFERCAERAIEKARSAGVNMAMSVLRIDAGDALDRLIGDARAAAVYQSVAASCTLAVGDDGVARQVDEERTALIHDRNVDLENLRTEVKASLADAGLPDAEVVIESVADAPSIEPGIAIQAFLYAINEAAQSDKALDIVSLQEVAEGMMRENERRMTELRTTIAGRVIEPHAQPVVELETGKVHHYELLLRLPDGKPVQDSVGFAESTGLIYEIDFAMTEIAAAFLREDYDRPALAVNLSGKSLTNMAWGKRFLALLSDLRIDRSRLSFELTETATVSNIKAANAVIQKIRERGHQVCLDDFGAGSAGFHYLRDFPADVVKIDGSYIKQFEHSKRDATLLKGMINICRSLGAATVAEMIETEAQATTLKGFGVTYGQGYYFGKPVPLSSLKDPKKNASRAA</sequence>
<dbReference type="AlphaFoldDB" id="A0A495D1B4"/>
<dbReference type="SMART" id="SM00052">
    <property type="entry name" value="EAL"/>
    <property type="match status" value="1"/>
</dbReference>
<dbReference type="CDD" id="cd01948">
    <property type="entry name" value="EAL"/>
    <property type="match status" value="1"/>
</dbReference>
<dbReference type="EMBL" id="RBIM01000007">
    <property type="protein sequence ID" value="RKQ95276.1"/>
    <property type="molecule type" value="Genomic_DNA"/>
</dbReference>
<dbReference type="OrthoDB" id="23692at2"/>
<gene>
    <name evidence="2" type="ORF">C7435_2965</name>
</gene>
<dbReference type="Pfam" id="PF00563">
    <property type="entry name" value="EAL"/>
    <property type="match status" value="1"/>
</dbReference>
<dbReference type="PANTHER" id="PTHR33121:SF79">
    <property type="entry name" value="CYCLIC DI-GMP PHOSPHODIESTERASE PDED-RELATED"/>
    <property type="match status" value="1"/>
</dbReference>
<dbReference type="InterPro" id="IPR035919">
    <property type="entry name" value="EAL_sf"/>
</dbReference>
<protein>
    <submittedName>
        <fullName evidence="2">EAL domain-containing protein (Putative c-di-GMP-specific phosphodiesterase class I)</fullName>
    </submittedName>
</protein>
<dbReference type="RefSeq" id="WP_121212268.1">
    <property type="nucleotide sequence ID" value="NZ_RBIM01000007.1"/>
</dbReference>
<evidence type="ECO:0000259" key="1">
    <source>
        <dbReference type="PROSITE" id="PS50883"/>
    </source>
</evidence>
<dbReference type="Gene3D" id="3.20.20.450">
    <property type="entry name" value="EAL domain"/>
    <property type="match status" value="1"/>
</dbReference>
<reference evidence="2 3" key="1">
    <citation type="submission" date="2018-10" db="EMBL/GenBank/DDBJ databases">
        <title>Genomic Encyclopedia of Type Strains, Phase IV (KMG-IV): sequencing the most valuable type-strain genomes for metagenomic binning, comparative biology and taxonomic classification.</title>
        <authorList>
            <person name="Goeker M."/>
        </authorList>
    </citation>
    <scope>NUCLEOTIDE SEQUENCE [LARGE SCALE GENOMIC DNA]</scope>
    <source>
        <strain evidence="2 3">DSM 4734</strain>
    </source>
</reference>
<dbReference type="InterPro" id="IPR001633">
    <property type="entry name" value="EAL_dom"/>
</dbReference>
<feature type="domain" description="EAL" evidence="1">
    <location>
        <begin position="272"/>
        <end position="518"/>
    </location>
</feature>
<name>A0A495D1B4_9PROT</name>
<evidence type="ECO:0000313" key="3">
    <source>
        <dbReference type="Proteomes" id="UP000273675"/>
    </source>
</evidence>
<proteinExistence type="predicted"/>
<evidence type="ECO:0000313" key="2">
    <source>
        <dbReference type="EMBL" id="RKQ95276.1"/>
    </source>
</evidence>
<dbReference type="SUPFAM" id="SSF141868">
    <property type="entry name" value="EAL domain-like"/>
    <property type="match status" value="1"/>
</dbReference>
<accession>A0A495D1B4</accession>
<comment type="caution">
    <text evidence="2">The sequence shown here is derived from an EMBL/GenBank/DDBJ whole genome shotgun (WGS) entry which is preliminary data.</text>
</comment>
<dbReference type="GO" id="GO:0071111">
    <property type="term" value="F:cyclic-guanylate-specific phosphodiesterase activity"/>
    <property type="evidence" value="ECO:0007669"/>
    <property type="project" value="InterPro"/>
</dbReference>
<organism evidence="2 3">
    <name type="scientific">Maricaulis maris</name>
    <dbReference type="NCBI Taxonomy" id="74318"/>
    <lineage>
        <taxon>Bacteria</taxon>
        <taxon>Pseudomonadati</taxon>
        <taxon>Pseudomonadota</taxon>
        <taxon>Alphaproteobacteria</taxon>
        <taxon>Maricaulales</taxon>
        <taxon>Maricaulaceae</taxon>
        <taxon>Maricaulis</taxon>
    </lineage>
</organism>
<dbReference type="PANTHER" id="PTHR33121">
    <property type="entry name" value="CYCLIC DI-GMP PHOSPHODIESTERASE PDEF"/>
    <property type="match status" value="1"/>
</dbReference>
<dbReference type="Proteomes" id="UP000273675">
    <property type="component" value="Unassembled WGS sequence"/>
</dbReference>
<dbReference type="InterPro" id="IPR050706">
    <property type="entry name" value="Cyclic-di-GMP_PDE-like"/>
</dbReference>